<comment type="catalytic activity">
    <reaction evidence="1">
        <text>an N-(ADP-alpha-D-ribosyl)-thymidine in DNA + H2O = a thymidine in DNA + ADP-D-ribose</text>
        <dbReference type="Rhea" id="RHEA:71655"/>
        <dbReference type="Rhea" id="RHEA-COMP:13556"/>
        <dbReference type="Rhea" id="RHEA-COMP:18051"/>
        <dbReference type="ChEBI" id="CHEBI:15377"/>
        <dbReference type="ChEBI" id="CHEBI:57967"/>
        <dbReference type="ChEBI" id="CHEBI:137386"/>
        <dbReference type="ChEBI" id="CHEBI:191199"/>
    </reaction>
    <physiologicalReaction direction="left-to-right" evidence="1">
        <dbReference type="Rhea" id="RHEA:71656"/>
    </physiologicalReaction>
</comment>
<dbReference type="InterPro" id="IPR002589">
    <property type="entry name" value="Macro_dom"/>
</dbReference>
<organism evidence="3 4">
    <name type="scientific">Pseudomonas edaphica</name>
    <dbReference type="NCBI Taxonomy" id="2006980"/>
    <lineage>
        <taxon>Bacteria</taxon>
        <taxon>Pseudomonadati</taxon>
        <taxon>Pseudomonadota</taxon>
        <taxon>Gammaproteobacteria</taxon>
        <taxon>Pseudomonadales</taxon>
        <taxon>Pseudomonadaceae</taxon>
        <taxon>Pseudomonas</taxon>
    </lineage>
</organism>
<dbReference type="SUPFAM" id="SSF52949">
    <property type="entry name" value="Macro domain-like"/>
    <property type="match status" value="1"/>
</dbReference>
<sequence>MFKSDATTLVNTINCVGVMGKGVALEFKKRWPGLMLDYQKKCKAGLVILGKPYLYTDLAGTSIINFPTKGHWRATSRLADIESGLEHLVSNYKSWGVNSIAFPPLGCGNGGLEWDVVGPLMYSHLSKLDIPIEMYAPFGTPTTKLTETFLNPAQQRLFDESEHKGSRAAKLNNNWMIILEVLYQLERRSYVSKVGRTIFQQLCNTVTALGIETELDTIRTGSIQFSEQTKKLLEILANANLVQETKSGRLNHLKTGPEFLKARKKNSELISTNRKKIDKTVNLFSRIKSVEQAEEMATIFSAVTKLKEEKNTNIVAEKELFDFVLSSKQAWNTDEKRNSLASAIRNLAMLGWIRVSFSESLPVAEL</sequence>
<evidence type="ECO:0000256" key="1">
    <source>
        <dbReference type="ARBA" id="ARBA00035885"/>
    </source>
</evidence>
<evidence type="ECO:0000313" key="4">
    <source>
        <dbReference type="Proteomes" id="UP000304941"/>
    </source>
</evidence>
<gene>
    <name evidence="3" type="ORF">FEM54_29045</name>
</gene>
<evidence type="ECO:0000313" key="3">
    <source>
        <dbReference type="EMBL" id="TLG87820.1"/>
    </source>
</evidence>
<dbReference type="SMART" id="SM00506">
    <property type="entry name" value="A1pp"/>
    <property type="match status" value="1"/>
</dbReference>
<dbReference type="CDD" id="cd02901">
    <property type="entry name" value="Macro_Poa1p-like"/>
    <property type="match status" value="1"/>
</dbReference>
<feature type="domain" description="Macro" evidence="2">
    <location>
        <begin position="1"/>
        <end position="143"/>
    </location>
</feature>
<accession>A0ABY2TWI8</accession>
<dbReference type="InterPro" id="IPR043472">
    <property type="entry name" value="Macro_dom-like"/>
</dbReference>
<dbReference type="Pfam" id="PF01661">
    <property type="entry name" value="Macro"/>
    <property type="match status" value="1"/>
</dbReference>
<dbReference type="PANTHER" id="PTHR12521:SF0">
    <property type="entry name" value="ADP-RIBOSE GLYCOHYDROLASE OARD1"/>
    <property type="match status" value="1"/>
</dbReference>
<comment type="caution">
    <text evidence="3">The sequence shown here is derived from an EMBL/GenBank/DDBJ whole genome shotgun (WGS) entry which is preliminary data.</text>
</comment>
<dbReference type="EMBL" id="VBVZ01000691">
    <property type="protein sequence ID" value="TLG87820.1"/>
    <property type="molecule type" value="Genomic_DNA"/>
</dbReference>
<dbReference type="InterPro" id="IPR050892">
    <property type="entry name" value="ADP-ribose_metab_enzymes"/>
</dbReference>
<keyword evidence="4" id="KW-1185">Reference proteome</keyword>
<dbReference type="Gene3D" id="3.40.220.10">
    <property type="entry name" value="Leucine Aminopeptidase, subunit E, domain 1"/>
    <property type="match status" value="1"/>
</dbReference>
<evidence type="ECO:0000259" key="2">
    <source>
        <dbReference type="PROSITE" id="PS51154"/>
    </source>
</evidence>
<proteinExistence type="predicted"/>
<dbReference type="PROSITE" id="PS51154">
    <property type="entry name" value="MACRO"/>
    <property type="match status" value="1"/>
</dbReference>
<dbReference type="PANTHER" id="PTHR12521">
    <property type="entry name" value="PROTEIN C6ORF130"/>
    <property type="match status" value="1"/>
</dbReference>
<reference evidence="3 4" key="1">
    <citation type="submission" date="2019-05" db="EMBL/GenBank/DDBJ databases">
        <title>Pseudomonas edaphica sp. nov., isolated from rhizospheric soil of Cistus ladanifer L. in Spain.</title>
        <authorList>
            <person name="Peix A."/>
        </authorList>
    </citation>
    <scope>NUCLEOTIDE SEQUENCE [LARGE SCALE GENOMIC DNA]</scope>
    <source>
        <strain evidence="3 4">RD25</strain>
    </source>
</reference>
<dbReference type="Proteomes" id="UP000304941">
    <property type="component" value="Unassembled WGS sequence"/>
</dbReference>
<protein>
    <submittedName>
        <fullName evidence="3">Macro domain-containing protein</fullName>
    </submittedName>
</protein>
<name>A0ABY2TWI8_9PSED</name>